<organism evidence="1 2">
    <name type="scientific">Pristionchus mayeri</name>
    <dbReference type="NCBI Taxonomy" id="1317129"/>
    <lineage>
        <taxon>Eukaryota</taxon>
        <taxon>Metazoa</taxon>
        <taxon>Ecdysozoa</taxon>
        <taxon>Nematoda</taxon>
        <taxon>Chromadorea</taxon>
        <taxon>Rhabditida</taxon>
        <taxon>Rhabditina</taxon>
        <taxon>Diplogasteromorpha</taxon>
        <taxon>Diplogasteroidea</taxon>
        <taxon>Neodiplogasteridae</taxon>
        <taxon>Pristionchus</taxon>
    </lineage>
</organism>
<proteinExistence type="predicted"/>
<reference evidence="2" key="1">
    <citation type="submission" date="2022-10" db="EMBL/GenBank/DDBJ databases">
        <title>Genome assembly of Pristionchus species.</title>
        <authorList>
            <person name="Yoshida K."/>
            <person name="Sommer R.J."/>
        </authorList>
    </citation>
    <scope>NUCLEOTIDE SEQUENCE [LARGE SCALE GENOMIC DNA]</scope>
    <source>
        <strain evidence="2">RS5460</strain>
    </source>
</reference>
<name>A0AAN4Z574_9BILA</name>
<dbReference type="EMBL" id="BTRK01000001">
    <property type="protein sequence ID" value="GMR31450.1"/>
    <property type="molecule type" value="Genomic_DNA"/>
</dbReference>
<keyword evidence="2" id="KW-1185">Reference proteome</keyword>
<dbReference type="Proteomes" id="UP001328107">
    <property type="component" value="Unassembled WGS sequence"/>
</dbReference>
<comment type="caution">
    <text evidence="1">The sequence shown here is derived from an EMBL/GenBank/DDBJ whole genome shotgun (WGS) entry which is preliminary data.</text>
</comment>
<evidence type="ECO:0000313" key="2">
    <source>
        <dbReference type="Proteomes" id="UP001328107"/>
    </source>
</evidence>
<accession>A0AAN4Z574</accession>
<protein>
    <submittedName>
        <fullName evidence="1">Uncharacterized protein</fullName>
    </submittedName>
</protein>
<sequence>GDDILQQLLSKLADLFFRILRGAVTRNRLLKVVALFESSINFEHCVCRIRGETRVVSSIGFTPQFLLRRRGGHP</sequence>
<dbReference type="AlphaFoldDB" id="A0AAN4Z574"/>
<evidence type="ECO:0000313" key="1">
    <source>
        <dbReference type="EMBL" id="GMR31450.1"/>
    </source>
</evidence>
<feature type="non-terminal residue" evidence="1">
    <location>
        <position position="74"/>
    </location>
</feature>
<feature type="non-terminal residue" evidence="1">
    <location>
        <position position="1"/>
    </location>
</feature>
<gene>
    <name evidence="1" type="ORF">PMAYCL1PPCAC_01645</name>
</gene>